<dbReference type="InterPro" id="IPR005501">
    <property type="entry name" value="LamB/YcsF/PxpA-like"/>
</dbReference>
<dbReference type="PANTHER" id="PTHR30292:SF0">
    <property type="entry name" value="5-OXOPROLINASE SUBUNIT A"/>
    <property type="match status" value="1"/>
</dbReference>
<proteinExistence type="predicted"/>
<name>A0A5C5ZN98_9BACT</name>
<gene>
    <name evidence="1" type="ORF">Mal64_20600</name>
</gene>
<organism evidence="1 2">
    <name type="scientific">Pseudobythopirellula maris</name>
    <dbReference type="NCBI Taxonomy" id="2527991"/>
    <lineage>
        <taxon>Bacteria</taxon>
        <taxon>Pseudomonadati</taxon>
        <taxon>Planctomycetota</taxon>
        <taxon>Planctomycetia</taxon>
        <taxon>Pirellulales</taxon>
        <taxon>Lacipirellulaceae</taxon>
        <taxon>Pseudobythopirellula</taxon>
    </lineage>
</organism>
<accession>A0A5C5ZN98</accession>
<dbReference type="NCBIfam" id="NF003814">
    <property type="entry name" value="PRK05406.1-3"/>
    <property type="match status" value="1"/>
</dbReference>
<dbReference type="RefSeq" id="WP_197525637.1">
    <property type="nucleotide sequence ID" value="NZ_SJPQ01000002.1"/>
</dbReference>
<dbReference type="AlphaFoldDB" id="A0A5C5ZN98"/>
<dbReference type="Gene3D" id="3.20.20.370">
    <property type="entry name" value="Glycoside hydrolase/deacetylase"/>
    <property type="match status" value="1"/>
</dbReference>
<dbReference type="SUPFAM" id="SSF88713">
    <property type="entry name" value="Glycoside hydrolase/deacetylase"/>
    <property type="match status" value="1"/>
</dbReference>
<comment type="caution">
    <text evidence="1">The sequence shown here is derived from an EMBL/GenBank/DDBJ whole genome shotgun (WGS) entry which is preliminary data.</text>
</comment>
<dbReference type="GO" id="GO:0005975">
    <property type="term" value="P:carbohydrate metabolic process"/>
    <property type="evidence" value="ECO:0007669"/>
    <property type="project" value="InterPro"/>
</dbReference>
<evidence type="ECO:0000313" key="1">
    <source>
        <dbReference type="EMBL" id="TWT88576.1"/>
    </source>
</evidence>
<dbReference type="EMBL" id="SJPQ01000002">
    <property type="protein sequence ID" value="TWT88576.1"/>
    <property type="molecule type" value="Genomic_DNA"/>
</dbReference>
<keyword evidence="2" id="KW-1185">Reference proteome</keyword>
<dbReference type="PANTHER" id="PTHR30292">
    <property type="entry name" value="UNCHARACTERIZED PROTEIN YBGL-RELATED"/>
    <property type="match status" value="1"/>
</dbReference>
<dbReference type="InterPro" id="IPR011330">
    <property type="entry name" value="Glyco_hydro/deAcase_b/a-brl"/>
</dbReference>
<protein>
    <submittedName>
        <fullName evidence="1">LamB/YcsF family protein</fullName>
    </submittedName>
</protein>
<dbReference type="Pfam" id="PF03746">
    <property type="entry name" value="LamB_YcsF"/>
    <property type="match status" value="1"/>
</dbReference>
<reference evidence="1 2" key="1">
    <citation type="submission" date="2019-02" db="EMBL/GenBank/DDBJ databases">
        <title>Deep-cultivation of Planctomycetes and their phenomic and genomic characterization uncovers novel biology.</title>
        <authorList>
            <person name="Wiegand S."/>
            <person name="Jogler M."/>
            <person name="Boedeker C."/>
            <person name="Pinto D."/>
            <person name="Vollmers J."/>
            <person name="Rivas-Marin E."/>
            <person name="Kohn T."/>
            <person name="Peeters S.H."/>
            <person name="Heuer A."/>
            <person name="Rast P."/>
            <person name="Oberbeckmann S."/>
            <person name="Bunk B."/>
            <person name="Jeske O."/>
            <person name="Meyerdierks A."/>
            <person name="Storesund J.E."/>
            <person name="Kallscheuer N."/>
            <person name="Luecker S."/>
            <person name="Lage O.M."/>
            <person name="Pohl T."/>
            <person name="Merkel B.J."/>
            <person name="Hornburger P."/>
            <person name="Mueller R.-W."/>
            <person name="Bruemmer F."/>
            <person name="Labrenz M."/>
            <person name="Spormann A.M."/>
            <person name="Op Den Camp H."/>
            <person name="Overmann J."/>
            <person name="Amann R."/>
            <person name="Jetten M.S.M."/>
            <person name="Mascher T."/>
            <person name="Medema M.H."/>
            <person name="Devos D.P."/>
            <person name="Kaster A.-K."/>
            <person name="Ovreas L."/>
            <person name="Rohde M."/>
            <person name="Galperin M.Y."/>
            <person name="Jogler C."/>
        </authorList>
    </citation>
    <scope>NUCLEOTIDE SEQUENCE [LARGE SCALE GENOMIC DNA]</scope>
    <source>
        <strain evidence="1 2">Mal64</strain>
    </source>
</reference>
<evidence type="ECO:0000313" key="2">
    <source>
        <dbReference type="Proteomes" id="UP000315440"/>
    </source>
</evidence>
<sequence length="269" mass="26984">MADPLNKPGSRRTIDLNGDVGEGVGDDAALIPLLTSANLACGGHAGGAQAMSEAIACCLASGVAIGAHPGYEDRENFGRVAVAMSPAALEAMVLRQAAALQELAAKRGAAVAHLKPHGALYHTASIDAAAAGAVAEAAARLGPRTALVGPAGSELAHAAQIRGLPFVREAFADRAYNADGHLVPRSDPRGVITDNAHAIAQGLRLASAGEVQTVDRAIDGAAEGAVVRVPCDTLCVHGDHPGAIALAAQLRAALIHAGVELHTAGVHRG</sequence>
<dbReference type="Proteomes" id="UP000315440">
    <property type="component" value="Unassembled WGS sequence"/>
</dbReference>